<protein>
    <submittedName>
        <fullName evidence="3">DMT family transporter</fullName>
    </submittedName>
</protein>
<keyword evidence="1" id="KW-0812">Transmembrane</keyword>
<dbReference type="GeneID" id="55640534"/>
<organism evidence="3 4">
    <name type="scientific">Metallosphaera tengchongensis</name>
    <dbReference type="NCBI Taxonomy" id="1532350"/>
    <lineage>
        <taxon>Archaea</taxon>
        <taxon>Thermoproteota</taxon>
        <taxon>Thermoprotei</taxon>
        <taxon>Sulfolobales</taxon>
        <taxon>Sulfolobaceae</taxon>
        <taxon>Metallosphaera</taxon>
    </lineage>
</organism>
<name>A0A6N0NTR0_9CREN</name>
<feature type="domain" description="EamA" evidence="2">
    <location>
        <begin position="133"/>
        <end position="264"/>
    </location>
</feature>
<dbReference type="GO" id="GO:0016020">
    <property type="term" value="C:membrane"/>
    <property type="evidence" value="ECO:0007669"/>
    <property type="project" value="InterPro"/>
</dbReference>
<keyword evidence="1" id="KW-0472">Membrane</keyword>
<dbReference type="EMBL" id="CP049074">
    <property type="protein sequence ID" value="QKQ99208.1"/>
    <property type="molecule type" value="Genomic_DNA"/>
</dbReference>
<feature type="transmembrane region" description="Helical" evidence="1">
    <location>
        <begin position="165"/>
        <end position="184"/>
    </location>
</feature>
<feature type="transmembrane region" description="Helical" evidence="1">
    <location>
        <begin position="61"/>
        <end position="79"/>
    </location>
</feature>
<dbReference type="OrthoDB" id="43875at2157"/>
<evidence type="ECO:0000313" key="3">
    <source>
        <dbReference type="EMBL" id="QKQ99208.1"/>
    </source>
</evidence>
<feature type="transmembrane region" description="Helical" evidence="1">
    <location>
        <begin position="110"/>
        <end position="127"/>
    </location>
</feature>
<evidence type="ECO:0000259" key="2">
    <source>
        <dbReference type="Pfam" id="PF00892"/>
    </source>
</evidence>
<dbReference type="AlphaFoldDB" id="A0A6N0NTR0"/>
<dbReference type="PANTHER" id="PTHR22911">
    <property type="entry name" value="ACYL-MALONYL CONDENSING ENZYME-RELATED"/>
    <property type="match status" value="1"/>
</dbReference>
<dbReference type="PANTHER" id="PTHR22911:SF76">
    <property type="entry name" value="EAMA DOMAIN-CONTAINING PROTEIN"/>
    <property type="match status" value="1"/>
</dbReference>
<gene>
    <name evidence="3" type="ORF">GWK48_01270</name>
</gene>
<keyword evidence="1" id="KW-1133">Transmembrane helix</keyword>
<sequence>MDKYYTALVIGGVTFGTAAIFIKFSNMTPGMIAFSRFLVAGIILSRGRVNFRNIVKNLKVGFLLAVHMILFILSVYNTTIIDSTVLVSTSPIFSLALSPLVGIPTTRKEIVTGLIAFLGVIIMNFPLNEGRLYGNLLAVLSALAISLYTIILSKNQEDDPLLLTSYVYLSSTIFSFPFLLIQGVGKIDLVSVLSLLGLIIFPTLIGHTSVIYASGHVKPSHIEVIGLLEPVVATVLSFFLFKQVPTSFELLGSGLVIISIALLVNR</sequence>
<dbReference type="Proteomes" id="UP000509301">
    <property type="component" value="Chromosome"/>
</dbReference>
<feature type="transmembrane region" description="Helical" evidence="1">
    <location>
        <begin position="7"/>
        <end position="25"/>
    </location>
</feature>
<reference evidence="3 4" key="1">
    <citation type="submission" date="2020-02" db="EMBL/GenBank/DDBJ databases">
        <title>Comparative genome analysis reveals the metabolism and evolution of the thermophilic archaeal genus Metallosphaera.</title>
        <authorList>
            <person name="Jiang C."/>
        </authorList>
    </citation>
    <scope>NUCLEOTIDE SEQUENCE [LARGE SCALE GENOMIC DNA]</scope>
    <source>
        <strain evidence="3 4">Ric-A</strain>
    </source>
</reference>
<evidence type="ECO:0000313" key="4">
    <source>
        <dbReference type="Proteomes" id="UP000509301"/>
    </source>
</evidence>
<feature type="domain" description="EamA" evidence="2">
    <location>
        <begin position="5"/>
        <end position="124"/>
    </location>
</feature>
<feature type="transmembrane region" description="Helical" evidence="1">
    <location>
        <begin position="31"/>
        <end position="49"/>
    </location>
</feature>
<feature type="transmembrane region" description="Helical" evidence="1">
    <location>
        <begin position="190"/>
        <end position="212"/>
    </location>
</feature>
<dbReference type="Pfam" id="PF00892">
    <property type="entry name" value="EamA"/>
    <property type="match status" value="2"/>
</dbReference>
<accession>A0A6N0NTR0</accession>
<evidence type="ECO:0000256" key="1">
    <source>
        <dbReference type="SAM" id="Phobius"/>
    </source>
</evidence>
<feature type="transmembrane region" description="Helical" evidence="1">
    <location>
        <begin position="133"/>
        <end position="153"/>
    </location>
</feature>
<dbReference type="InterPro" id="IPR037185">
    <property type="entry name" value="EmrE-like"/>
</dbReference>
<dbReference type="SUPFAM" id="SSF103481">
    <property type="entry name" value="Multidrug resistance efflux transporter EmrE"/>
    <property type="match status" value="1"/>
</dbReference>
<dbReference type="RefSeq" id="WP_174628880.1">
    <property type="nucleotide sequence ID" value="NZ_CP049074.1"/>
</dbReference>
<dbReference type="InterPro" id="IPR000620">
    <property type="entry name" value="EamA_dom"/>
</dbReference>
<proteinExistence type="predicted"/>
<keyword evidence="4" id="KW-1185">Reference proteome</keyword>
<dbReference type="KEGG" id="mten:GWK48_01270"/>
<feature type="transmembrane region" description="Helical" evidence="1">
    <location>
        <begin position="247"/>
        <end position="264"/>
    </location>
</feature>